<dbReference type="EMBL" id="SWDX01000017">
    <property type="protein sequence ID" value="TKC55470.1"/>
    <property type="molecule type" value="Genomic_DNA"/>
</dbReference>
<dbReference type="AlphaFoldDB" id="A0A4U1FZB8"/>
<protein>
    <submittedName>
        <fullName evidence="2">ROK family protein</fullName>
    </submittedName>
</protein>
<evidence type="ECO:0000313" key="2">
    <source>
        <dbReference type="EMBL" id="TKC55470.1"/>
    </source>
</evidence>
<evidence type="ECO:0000256" key="1">
    <source>
        <dbReference type="ARBA" id="ARBA00006479"/>
    </source>
</evidence>
<evidence type="ECO:0000313" key="3">
    <source>
        <dbReference type="Proteomes" id="UP000309594"/>
    </source>
</evidence>
<dbReference type="SUPFAM" id="SSF53067">
    <property type="entry name" value="Actin-like ATPase domain"/>
    <property type="match status" value="1"/>
</dbReference>
<sequence>MNLNTALIPFIGVDIGGSHITAAYIDSSAYHIIPDSLKRERVASEASADIIVDSWLNALSPLIAGLPVDQVKIGVAMPGPFDYKNGIALFKNVKKYDSLYGLDMGRILSARLNIPRQSIIFINDAEAFLMGEMAAGAAADVGRAIGITLGTGLGSASNCSGKVVDVNRAALPFLEQHAEEYISTRWFLTRYKELTGKEVKNVEDLLNSATPALKNQIFDEFATNLASFLNDFIADENPEVLVIGGNIARTWDHFMPQLQQKIVNKNLMIRQTEMWEDAALVGAACIWINQQ</sequence>
<name>A0A4U1FZB8_9SPHI</name>
<accession>A0A4U1FZB8</accession>
<reference evidence="2 3" key="1">
    <citation type="submission" date="2019-04" db="EMBL/GenBank/DDBJ databases">
        <title>Pedobacter sp. RP-1-16 sp. nov., isolated from Arctic soil.</title>
        <authorList>
            <person name="Dahal R.H."/>
            <person name="Kim D.-U."/>
        </authorList>
    </citation>
    <scope>NUCLEOTIDE SEQUENCE [LARGE SCALE GENOMIC DNA]</scope>
    <source>
        <strain evidence="2 3">RP-1-16</strain>
    </source>
</reference>
<dbReference type="InterPro" id="IPR043129">
    <property type="entry name" value="ATPase_NBD"/>
</dbReference>
<dbReference type="Gene3D" id="3.30.420.40">
    <property type="match status" value="2"/>
</dbReference>
<dbReference type="Proteomes" id="UP000309594">
    <property type="component" value="Unassembled WGS sequence"/>
</dbReference>
<organism evidence="2 3">
    <name type="scientific">Pedobacter hiemivivus</name>
    <dbReference type="NCBI Taxonomy" id="2530454"/>
    <lineage>
        <taxon>Bacteria</taxon>
        <taxon>Pseudomonadati</taxon>
        <taxon>Bacteroidota</taxon>
        <taxon>Sphingobacteriia</taxon>
        <taxon>Sphingobacteriales</taxon>
        <taxon>Sphingobacteriaceae</taxon>
        <taxon>Pedobacter</taxon>
    </lineage>
</organism>
<dbReference type="PANTHER" id="PTHR18964:SF149">
    <property type="entry name" value="BIFUNCTIONAL UDP-N-ACETYLGLUCOSAMINE 2-EPIMERASE_N-ACETYLMANNOSAMINE KINASE"/>
    <property type="match status" value="1"/>
</dbReference>
<proteinExistence type="inferred from homology"/>
<dbReference type="PANTHER" id="PTHR18964">
    <property type="entry name" value="ROK (REPRESSOR, ORF, KINASE) FAMILY"/>
    <property type="match status" value="1"/>
</dbReference>
<comment type="caution">
    <text evidence="2">The sequence shown here is derived from an EMBL/GenBank/DDBJ whole genome shotgun (WGS) entry which is preliminary data.</text>
</comment>
<comment type="similarity">
    <text evidence="1">Belongs to the ROK (NagC/XylR) family.</text>
</comment>
<dbReference type="Pfam" id="PF00480">
    <property type="entry name" value="ROK"/>
    <property type="match status" value="1"/>
</dbReference>
<dbReference type="InterPro" id="IPR000600">
    <property type="entry name" value="ROK"/>
</dbReference>
<gene>
    <name evidence="2" type="ORF">FBD94_25175</name>
</gene>
<dbReference type="RefSeq" id="WP_136882274.1">
    <property type="nucleotide sequence ID" value="NZ_SWDX01000017.1"/>
</dbReference>